<evidence type="ECO:0000259" key="2">
    <source>
        <dbReference type="Pfam" id="PF13392"/>
    </source>
</evidence>
<evidence type="ECO:0000313" key="3">
    <source>
        <dbReference type="EMBL" id="KKM23503.1"/>
    </source>
</evidence>
<name>A0A0F9KN01_9ZZZZ</name>
<feature type="domain" description="HNH nuclease" evidence="2">
    <location>
        <begin position="59"/>
        <end position="102"/>
    </location>
</feature>
<protein>
    <recommendedName>
        <fullName evidence="4">HNH nuclease domain-containing protein</fullName>
    </recommendedName>
</protein>
<dbReference type="GO" id="GO:0016788">
    <property type="term" value="F:hydrolase activity, acting on ester bonds"/>
    <property type="evidence" value="ECO:0007669"/>
    <property type="project" value="InterPro"/>
</dbReference>
<dbReference type="InterPro" id="IPR003615">
    <property type="entry name" value="HNH_nuc"/>
</dbReference>
<reference evidence="3" key="1">
    <citation type="journal article" date="2015" name="Nature">
        <title>Complex archaea that bridge the gap between prokaryotes and eukaryotes.</title>
        <authorList>
            <person name="Spang A."/>
            <person name="Saw J.H."/>
            <person name="Jorgensen S.L."/>
            <person name="Zaremba-Niedzwiedzka K."/>
            <person name="Martijn J."/>
            <person name="Lind A.E."/>
            <person name="van Eijk R."/>
            <person name="Schleper C."/>
            <person name="Guy L."/>
            <person name="Ettema T.J."/>
        </authorList>
    </citation>
    <scope>NUCLEOTIDE SEQUENCE</scope>
</reference>
<sequence>MEVFKEIKGFNDYAVSTQGRVRRLTKGPGARAGRILKPLGNGKGYLKVHLTTGGKQVTRHVHRFVATAFLWPRPGLEVNHKNGDKADNRLVNLELVTRSENHLHAYRTGLRAPSAAMGQVGEQNHKAKLCEDSVREIRALRASGMTHREIGDRMGVARASITDVLNGKNWKHVN</sequence>
<organism evidence="3">
    <name type="scientific">marine sediment metagenome</name>
    <dbReference type="NCBI Taxonomy" id="412755"/>
    <lineage>
        <taxon>unclassified sequences</taxon>
        <taxon>metagenomes</taxon>
        <taxon>ecological metagenomes</taxon>
    </lineage>
</organism>
<accession>A0A0F9KN01</accession>
<proteinExistence type="predicted"/>
<evidence type="ECO:0008006" key="4">
    <source>
        <dbReference type="Google" id="ProtNLM"/>
    </source>
</evidence>
<dbReference type="Pfam" id="PF07463">
    <property type="entry name" value="NUMOD4"/>
    <property type="match status" value="1"/>
</dbReference>
<dbReference type="EMBL" id="LAZR01013111">
    <property type="protein sequence ID" value="KKM23503.1"/>
    <property type="molecule type" value="Genomic_DNA"/>
</dbReference>
<dbReference type="AlphaFoldDB" id="A0A0F9KN01"/>
<dbReference type="SUPFAM" id="SSF54060">
    <property type="entry name" value="His-Me finger endonucleases"/>
    <property type="match status" value="1"/>
</dbReference>
<dbReference type="InterPro" id="IPR010902">
    <property type="entry name" value="NUMOD4"/>
</dbReference>
<dbReference type="Pfam" id="PF13392">
    <property type="entry name" value="HNH_3"/>
    <property type="match status" value="1"/>
</dbReference>
<dbReference type="Gene3D" id="3.90.75.20">
    <property type="match status" value="1"/>
</dbReference>
<evidence type="ECO:0000259" key="1">
    <source>
        <dbReference type="Pfam" id="PF07463"/>
    </source>
</evidence>
<gene>
    <name evidence="3" type="ORF">LCGC14_1614590</name>
</gene>
<comment type="caution">
    <text evidence="3">The sequence shown here is derived from an EMBL/GenBank/DDBJ whole genome shotgun (WGS) entry which is preliminary data.</text>
</comment>
<feature type="domain" description="NUMOD4" evidence="1">
    <location>
        <begin position="2"/>
        <end position="51"/>
    </location>
</feature>
<dbReference type="InterPro" id="IPR044925">
    <property type="entry name" value="His-Me_finger_sf"/>
</dbReference>